<evidence type="ECO:0000313" key="4">
    <source>
        <dbReference type="Proteomes" id="UP000191004"/>
    </source>
</evidence>
<dbReference type="SUPFAM" id="SSF51735">
    <property type="entry name" value="NAD(P)-binding Rossmann-fold domains"/>
    <property type="match status" value="1"/>
</dbReference>
<dbReference type="PRINTS" id="PR00081">
    <property type="entry name" value="GDHRDH"/>
</dbReference>
<dbReference type="OrthoDB" id="191139at2759"/>
<dbReference type="InterPro" id="IPR036291">
    <property type="entry name" value="NAD(P)-bd_dom_sf"/>
</dbReference>
<sequence>MTSNSNFGAETTAEEVAASLRDQIAGKTILITGVSPNGLGAATAQALAKYDPANLIFTARTLSKASAVADTIRAENPNLKTQIHLVPIDLSDLDSARQAAANIQKLTPQIDIIINNAAVMAMPEREMTKYGLEAHLVTNFLGHFVLTTLLSPQLKAAGSKARVVNIVSGGFYVQPFRFSDYNFDGGKDLPEDEQVDVENAEKLGIGWVTGMGTGYVPFLAYSQTKKIKAVSAAPGVVLTELQRHLPGEFRNQKMVYKTASQGAASFLVAALDPSLNDHPGAFIDDCQIKETPRYAHDEAVARRLWTLAESWASSA</sequence>
<evidence type="ECO:0000256" key="2">
    <source>
        <dbReference type="ARBA" id="ARBA00023002"/>
    </source>
</evidence>
<evidence type="ECO:0000256" key="1">
    <source>
        <dbReference type="ARBA" id="ARBA00006484"/>
    </source>
</evidence>
<accession>A0A1T3CSB1</accession>
<dbReference type="Gene3D" id="3.40.50.720">
    <property type="entry name" value="NAD(P)-binding Rossmann-like Domain"/>
    <property type="match status" value="1"/>
</dbReference>
<keyword evidence="4" id="KW-1185">Reference proteome</keyword>
<keyword evidence="2" id="KW-0560">Oxidoreductase</keyword>
<dbReference type="AlphaFoldDB" id="A0A1T3CSB1"/>
<proteinExistence type="inferred from homology"/>
<dbReference type="Pfam" id="PF00106">
    <property type="entry name" value="adh_short"/>
    <property type="match status" value="1"/>
</dbReference>
<comment type="similarity">
    <text evidence="1">Belongs to the short-chain dehydrogenases/reductases (SDR) family.</text>
</comment>
<dbReference type="Proteomes" id="UP000191004">
    <property type="component" value="Unassembled WGS sequence"/>
</dbReference>
<dbReference type="PANTHER" id="PTHR24320:SF283">
    <property type="entry name" value="RETINOL DEHYDROGENASE 11"/>
    <property type="match status" value="1"/>
</dbReference>
<dbReference type="GO" id="GO:0016491">
    <property type="term" value="F:oxidoreductase activity"/>
    <property type="evidence" value="ECO:0007669"/>
    <property type="project" value="UniProtKB-KW"/>
</dbReference>
<protein>
    <submittedName>
        <fullName evidence="3">Short chain dehydrognease/reductase</fullName>
    </submittedName>
</protein>
<evidence type="ECO:0000313" key="3">
    <source>
        <dbReference type="EMBL" id="OPB43953.1"/>
    </source>
</evidence>
<organism evidence="3 4">
    <name type="scientific">Trichoderma guizhouense</name>
    <dbReference type="NCBI Taxonomy" id="1491466"/>
    <lineage>
        <taxon>Eukaryota</taxon>
        <taxon>Fungi</taxon>
        <taxon>Dikarya</taxon>
        <taxon>Ascomycota</taxon>
        <taxon>Pezizomycotina</taxon>
        <taxon>Sordariomycetes</taxon>
        <taxon>Hypocreomycetidae</taxon>
        <taxon>Hypocreales</taxon>
        <taxon>Hypocreaceae</taxon>
        <taxon>Trichoderma</taxon>
    </lineage>
</organism>
<gene>
    <name evidence="3" type="ORF">A0O28_0022710</name>
</gene>
<reference evidence="3 4" key="1">
    <citation type="submission" date="2016-04" db="EMBL/GenBank/DDBJ databases">
        <title>Multiple horizontal gene transfer events from other fungi enriched the ability of the initially mycotrophic fungus Trichoderma (Ascomycota) to feed on dead plant biomass.</title>
        <authorList>
            <person name="Atanasova L."/>
            <person name="Chenthamara K."/>
            <person name="Zhang J."/>
            <person name="Grujic M."/>
            <person name="Henrissat B."/>
            <person name="Kuo A."/>
            <person name="Aertz A."/>
            <person name="Salamov A."/>
            <person name="Lipzen A."/>
            <person name="Labutti K."/>
            <person name="Barry K."/>
            <person name="Miao Y."/>
            <person name="Rahimi M.J."/>
            <person name="Shen Q."/>
            <person name="Grigoriev I.V."/>
            <person name="Kubicek C.P."/>
            <person name="Druzhinina I.S."/>
        </authorList>
    </citation>
    <scope>NUCLEOTIDE SEQUENCE [LARGE SCALE GENOMIC DNA]</scope>
    <source>
        <strain evidence="3 4">NJAU 4742</strain>
    </source>
</reference>
<dbReference type="InterPro" id="IPR002347">
    <property type="entry name" value="SDR_fam"/>
</dbReference>
<name>A0A1T3CSB1_9HYPO</name>
<comment type="caution">
    <text evidence="3">The sequence shown here is derived from an EMBL/GenBank/DDBJ whole genome shotgun (WGS) entry which is preliminary data.</text>
</comment>
<dbReference type="PANTHER" id="PTHR24320">
    <property type="entry name" value="RETINOL DEHYDROGENASE"/>
    <property type="match status" value="1"/>
</dbReference>
<dbReference type="EMBL" id="LVVK01000007">
    <property type="protein sequence ID" value="OPB43953.1"/>
    <property type="molecule type" value="Genomic_DNA"/>
</dbReference>